<proteinExistence type="predicted"/>
<organism evidence="1 2">
    <name type="scientific">Rudanella paleaurantiibacter</name>
    <dbReference type="NCBI Taxonomy" id="2614655"/>
    <lineage>
        <taxon>Bacteria</taxon>
        <taxon>Pseudomonadati</taxon>
        <taxon>Bacteroidota</taxon>
        <taxon>Cytophagia</taxon>
        <taxon>Cytophagales</taxon>
        <taxon>Cytophagaceae</taxon>
        <taxon>Rudanella</taxon>
    </lineage>
</organism>
<evidence type="ECO:0000313" key="1">
    <source>
        <dbReference type="EMBL" id="KAB7731158.1"/>
    </source>
</evidence>
<comment type="caution">
    <text evidence="1">The sequence shown here is derived from an EMBL/GenBank/DDBJ whole genome shotgun (WGS) entry which is preliminary data.</text>
</comment>
<gene>
    <name evidence="1" type="ORF">F5984_10140</name>
</gene>
<dbReference type="AlphaFoldDB" id="A0A7J5U083"/>
<dbReference type="SUPFAM" id="SSF160472">
    <property type="entry name" value="NMB0513-like"/>
    <property type="match status" value="1"/>
</dbReference>
<accession>A0A7J5U083</accession>
<dbReference type="EMBL" id="WELI01000003">
    <property type="protein sequence ID" value="KAB7731158.1"/>
    <property type="molecule type" value="Genomic_DNA"/>
</dbReference>
<protein>
    <submittedName>
        <fullName evidence="1">DUF596 domain-containing protein</fullName>
    </submittedName>
</protein>
<dbReference type="InterPro" id="IPR007670">
    <property type="entry name" value="DUF596"/>
</dbReference>
<dbReference type="RefSeq" id="WP_152124141.1">
    <property type="nucleotide sequence ID" value="NZ_WELI01000003.1"/>
</dbReference>
<evidence type="ECO:0000313" key="2">
    <source>
        <dbReference type="Proteomes" id="UP000488299"/>
    </source>
</evidence>
<dbReference type="Pfam" id="PF04591">
    <property type="entry name" value="DUF596"/>
    <property type="match status" value="1"/>
</dbReference>
<sequence>MISKASLDKIITCFLYQDLEHLWFKTERWDFYDFPQTISEDYHQRVQLFCYVLEHILNDNLAVLAKNGVFLVGSPTEQANLFQKAFPADEATWDEHSAYWWFLDECPGSIVWYIEDDNGGVLTTPVGDGRFYYWP</sequence>
<keyword evidence="2" id="KW-1185">Reference proteome</keyword>
<reference evidence="1 2" key="1">
    <citation type="submission" date="2019-10" db="EMBL/GenBank/DDBJ databases">
        <title>Rudanella paleaurantiibacter sp. nov., isolated from sludge.</title>
        <authorList>
            <person name="Xu S.Q."/>
        </authorList>
    </citation>
    <scope>NUCLEOTIDE SEQUENCE [LARGE SCALE GENOMIC DNA]</scope>
    <source>
        <strain evidence="1 2">HX-22-17</strain>
    </source>
</reference>
<dbReference type="Proteomes" id="UP000488299">
    <property type="component" value="Unassembled WGS sequence"/>
</dbReference>
<name>A0A7J5U083_9BACT</name>
<dbReference type="InterPro" id="IPR023138">
    <property type="entry name" value="NMB0513-like_sf"/>
</dbReference>
<dbReference type="Gene3D" id="1.10.3510.10">
    <property type="entry name" value="NMB0513-like"/>
    <property type="match status" value="1"/>
</dbReference>